<dbReference type="InterPro" id="IPR000515">
    <property type="entry name" value="MetI-like"/>
</dbReference>
<keyword evidence="5 7" id="KW-1133">Transmembrane helix</keyword>
<evidence type="ECO:0000313" key="10">
    <source>
        <dbReference type="Proteomes" id="UP000033632"/>
    </source>
</evidence>
<dbReference type="PANTHER" id="PTHR43163">
    <property type="entry name" value="DIPEPTIDE TRANSPORT SYSTEM PERMEASE PROTEIN DPPB-RELATED"/>
    <property type="match status" value="1"/>
</dbReference>
<dbReference type="AlphaFoldDB" id="A0A0F5FUK3"/>
<keyword evidence="10" id="KW-1185">Reference proteome</keyword>
<feature type="transmembrane region" description="Helical" evidence="7">
    <location>
        <begin position="184"/>
        <end position="202"/>
    </location>
</feature>
<sequence>MTNFILRRLGQSIILLLIMSVLVFAGMYVISDPVAVMAGEDATEADRQALARSFGLDQPLPIQYLTFLGKIVQGDFGTSFVYGRPVLALIFERLPATLEVVFLAILVGLAVGIPLGIYSGLNRKKAPTKVISFGTTVGYSIPNFWQALLFILVFAVWLRVLPASGRGPTTEIFGVGWSVFNAEGLRYVILPAANLAVALICMQTRLARSGTQEVMYQDYMMFARAKGIARSRLIGRHLLRNILIPIVTITGLELGTLIAFSTVTETVFSWPGIGKLLLDSIYRSDRPVVVAYMILATLMFVLINLVADIIYAILDPRIRYS</sequence>
<feature type="domain" description="ABC transmembrane type-1" evidence="8">
    <location>
        <begin position="94"/>
        <end position="311"/>
    </location>
</feature>
<dbReference type="STRING" id="443610.VE25_06295"/>
<evidence type="ECO:0000256" key="3">
    <source>
        <dbReference type="ARBA" id="ARBA00022475"/>
    </source>
</evidence>
<dbReference type="PATRIC" id="fig|443610.3.peg.3812"/>
<dbReference type="OrthoDB" id="9805855at2"/>
<comment type="similarity">
    <text evidence="7">Belongs to the binding-protein-dependent transport system permease family.</text>
</comment>
<feature type="transmembrane region" description="Helical" evidence="7">
    <location>
        <begin position="100"/>
        <end position="121"/>
    </location>
</feature>
<feature type="transmembrane region" description="Helical" evidence="7">
    <location>
        <begin position="12"/>
        <end position="30"/>
    </location>
</feature>
<comment type="caution">
    <text evidence="9">The sequence shown here is derived from an EMBL/GenBank/DDBJ whole genome shotgun (WGS) entry which is preliminary data.</text>
</comment>
<organism evidence="9 10">
    <name type="scientific">Devosia geojensis</name>
    <dbReference type="NCBI Taxonomy" id="443610"/>
    <lineage>
        <taxon>Bacteria</taxon>
        <taxon>Pseudomonadati</taxon>
        <taxon>Pseudomonadota</taxon>
        <taxon>Alphaproteobacteria</taxon>
        <taxon>Hyphomicrobiales</taxon>
        <taxon>Devosiaceae</taxon>
        <taxon>Devosia</taxon>
    </lineage>
</organism>
<evidence type="ECO:0000313" key="9">
    <source>
        <dbReference type="EMBL" id="KKB12536.1"/>
    </source>
</evidence>
<evidence type="ECO:0000256" key="6">
    <source>
        <dbReference type="ARBA" id="ARBA00023136"/>
    </source>
</evidence>
<dbReference type="GO" id="GO:0005886">
    <property type="term" value="C:plasma membrane"/>
    <property type="evidence" value="ECO:0007669"/>
    <property type="project" value="UniProtKB-SubCell"/>
</dbReference>
<feature type="transmembrane region" description="Helical" evidence="7">
    <location>
        <begin position="242"/>
        <end position="270"/>
    </location>
</feature>
<evidence type="ECO:0000256" key="7">
    <source>
        <dbReference type="RuleBase" id="RU363032"/>
    </source>
</evidence>
<gene>
    <name evidence="9" type="ORF">VE25_06295</name>
</gene>
<dbReference type="Pfam" id="PF19300">
    <property type="entry name" value="BPD_transp_1_N"/>
    <property type="match status" value="1"/>
</dbReference>
<name>A0A0F5FUK3_9HYPH</name>
<dbReference type="InterPro" id="IPR035906">
    <property type="entry name" value="MetI-like_sf"/>
</dbReference>
<keyword evidence="6 7" id="KW-0472">Membrane</keyword>
<reference evidence="9 10" key="1">
    <citation type="submission" date="2015-03" db="EMBL/GenBank/DDBJ databases">
        <authorList>
            <person name="Hassan Y.I."/>
            <person name="Lepp D."/>
            <person name="Li X.-Z."/>
            <person name="Zhou T."/>
        </authorList>
    </citation>
    <scope>NUCLEOTIDE SEQUENCE [LARGE SCALE GENOMIC DNA]</scope>
    <source>
        <strain evidence="9 10">BD-c194</strain>
    </source>
</reference>
<accession>A0A0F5FUK3</accession>
<dbReference type="SUPFAM" id="SSF161098">
    <property type="entry name" value="MetI-like"/>
    <property type="match status" value="1"/>
</dbReference>
<protein>
    <submittedName>
        <fullName evidence="9">ABC transporter permease</fullName>
    </submittedName>
</protein>
<dbReference type="PROSITE" id="PS50928">
    <property type="entry name" value="ABC_TM1"/>
    <property type="match status" value="1"/>
</dbReference>
<evidence type="ECO:0000256" key="2">
    <source>
        <dbReference type="ARBA" id="ARBA00022448"/>
    </source>
</evidence>
<dbReference type="EMBL" id="JZEX01000061">
    <property type="protein sequence ID" value="KKB12536.1"/>
    <property type="molecule type" value="Genomic_DNA"/>
</dbReference>
<evidence type="ECO:0000256" key="1">
    <source>
        <dbReference type="ARBA" id="ARBA00004651"/>
    </source>
</evidence>
<dbReference type="RefSeq" id="WP_046107746.1">
    <property type="nucleotide sequence ID" value="NZ_JZEX01000061.1"/>
</dbReference>
<comment type="subcellular location">
    <subcellularLocation>
        <location evidence="1 7">Cell membrane</location>
        <topology evidence="1 7">Multi-pass membrane protein</topology>
    </subcellularLocation>
</comment>
<dbReference type="CDD" id="cd06261">
    <property type="entry name" value="TM_PBP2"/>
    <property type="match status" value="1"/>
</dbReference>
<keyword evidence="4 7" id="KW-0812">Transmembrane</keyword>
<keyword evidence="3" id="KW-1003">Cell membrane</keyword>
<feature type="transmembrane region" description="Helical" evidence="7">
    <location>
        <begin position="290"/>
        <end position="314"/>
    </location>
</feature>
<dbReference type="Proteomes" id="UP000033632">
    <property type="component" value="Unassembled WGS sequence"/>
</dbReference>
<dbReference type="Gene3D" id="1.10.3720.10">
    <property type="entry name" value="MetI-like"/>
    <property type="match status" value="1"/>
</dbReference>
<dbReference type="InterPro" id="IPR045621">
    <property type="entry name" value="BPD_transp_1_N"/>
</dbReference>
<evidence type="ECO:0000259" key="8">
    <source>
        <dbReference type="PROSITE" id="PS50928"/>
    </source>
</evidence>
<evidence type="ECO:0000256" key="4">
    <source>
        <dbReference type="ARBA" id="ARBA00022692"/>
    </source>
</evidence>
<dbReference type="Pfam" id="PF00528">
    <property type="entry name" value="BPD_transp_1"/>
    <property type="match status" value="1"/>
</dbReference>
<dbReference type="GO" id="GO:0055085">
    <property type="term" value="P:transmembrane transport"/>
    <property type="evidence" value="ECO:0007669"/>
    <property type="project" value="InterPro"/>
</dbReference>
<proteinExistence type="inferred from homology"/>
<keyword evidence="2 7" id="KW-0813">Transport</keyword>
<feature type="transmembrane region" description="Helical" evidence="7">
    <location>
        <begin position="133"/>
        <end position="158"/>
    </location>
</feature>
<dbReference type="PANTHER" id="PTHR43163:SF2">
    <property type="entry name" value="ABC TRANSPORTER PERMEASE PROTEIN"/>
    <property type="match status" value="1"/>
</dbReference>
<evidence type="ECO:0000256" key="5">
    <source>
        <dbReference type="ARBA" id="ARBA00022989"/>
    </source>
</evidence>